<dbReference type="KEGG" id="scm:SCHCO_02644306"/>
<dbReference type="HOGENOM" id="CLU_085788_0_0_1"/>
<evidence type="ECO:0000313" key="4">
    <source>
        <dbReference type="Proteomes" id="UP000007431"/>
    </source>
</evidence>
<evidence type="ECO:0000313" key="3">
    <source>
        <dbReference type="EMBL" id="EFI91460.1"/>
    </source>
</evidence>
<dbReference type="AlphaFoldDB" id="D8QL59"/>
<accession>D8QL59</accession>
<dbReference type="InParanoid" id="D8QL59"/>
<dbReference type="EMBL" id="GL377317">
    <property type="protein sequence ID" value="EFI91460.1"/>
    <property type="molecule type" value="Genomic_DNA"/>
</dbReference>
<keyword evidence="2" id="KW-0472">Membrane</keyword>
<dbReference type="VEuPathDB" id="FungiDB:SCHCODRAFT_02644306"/>
<keyword evidence="2" id="KW-0812">Transmembrane</keyword>
<name>D8QL59_SCHCM</name>
<dbReference type="Proteomes" id="UP000007431">
    <property type="component" value="Unassembled WGS sequence"/>
</dbReference>
<sequence length="213" mass="23937">MPQYTTYAPRPSGIIPRLLYRKDGSPRNKKFGFFMTVVTAVGGTSLLILAQDLLELDLENAVLMTLILMMRVDSYYPSLDLTSDDAVLDHLARLCSALFDPASAPAVDALVGFVRTMDPALRARALDIVRQETREIHALLEKLDRDFEKDLGMDLIPIAEDVREVAIHAFYQLLEVIGEASQEVEFAHLVKHIPQPKNDPKDKDPESDYELVQ</sequence>
<evidence type="ECO:0000256" key="2">
    <source>
        <dbReference type="SAM" id="Phobius"/>
    </source>
</evidence>
<reference evidence="3 4" key="1">
    <citation type="journal article" date="2010" name="Nat. Biotechnol.">
        <title>Genome sequence of the model mushroom Schizophyllum commune.</title>
        <authorList>
            <person name="Ohm R.A."/>
            <person name="de Jong J.F."/>
            <person name="Lugones L.G."/>
            <person name="Aerts A."/>
            <person name="Kothe E."/>
            <person name="Stajich J.E."/>
            <person name="de Vries R.P."/>
            <person name="Record E."/>
            <person name="Levasseur A."/>
            <person name="Baker S.E."/>
            <person name="Bartholomew K.A."/>
            <person name="Coutinho P.M."/>
            <person name="Erdmann S."/>
            <person name="Fowler T.J."/>
            <person name="Gathman A.C."/>
            <person name="Lombard V."/>
            <person name="Henrissat B."/>
            <person name="Knabe N."/>
            <person name="Kuees U."/>
            <person name="Lilly W.W."/>
            <person name="Lindquist E."/>
            <person name="Lucas S."/>
            <person name="Magnuson J.K."/>
            <person name="Piumi F."/>
            <person name="Raudaskoski M."/>
            <person name="Salamov A."/>
            <person name="Schmutz J."/>
            <person name="Schwarze F.W.M.R."/>
            <person name="vanKuyk P.A."/>
            <person name="Horton J.S."/>
            <person name="Grigoriev I.V."/>
            <person name="Woesten H.A.B."/>
        </authorList>
    </citation>
    <scope>NUCLEOTIDE SEQUENCE [LARGE SCALE GENOMIC DNA]</scope>
    <source>
        <strain evidence="4">H4-8 / FGSC 9210</strain>
    </source>
</reference>
<feature type="non-terminal residue" evidence="3">
    <location>
        <position position="213"/>
    </location>
</feature>
<keyword evidence="2" id="KW-1133">Transmembrane helix</keyword>
<dbReference type="OrthoDB" id="2942377at2759"/>
<keyword evidence="4" id="KW-1185">Reference proteome</keyword>
<feature type="region of interest" description="Disordered" evidence="1">
    <location>
        <begin position="194"/>
        <end position="213"/>
    </location>
</feature>
<evidence type="ECO:0000256" key="1">
    <source>
        <dbReference type="SAM" id="MobiDB-lite"/>
    </source>
</evidence>
<organism evidence="4">
    <name type="scientific">Schizophyllum commune (strain H4-8 / FGSC 9210)</name>
    <name type="common">Split gill fungus</name>
    <dbReference type="NCBI Taxonomy" id="578458"/>
    <lineage>
        <taxon>Eukaryota</taxon>
        <taxon>Fungi</taxon>
        <taxon>Dikarya</taxon>
        <taxon>Basidiomycota</taxon>
        <taxon>Agaricomycotina</taxon>
        <taxon>Agaricomycetes</taxon>
        <taxon>Agaricomycetidae</taxon>
        <taxon>Agaricales</taxon>
        <taxon>Schizophyllaceae</taxon>
        <taxon>Schizophyllum</taxon>
    </lineage>
</organism>
<protein>
    <submittedName>
        <fullName evidence="3">Uncharacterized protein</fullName>
    </submittedName>
</protein>
<dbReference type="RefSeq" id="XP_003026363.1">
    <property type="nucleotide sequence ID" value="XM_003026317.1"/>
</dbReference>
<dbReference type="eggNOG" id="ENOG502RBNN">
    <property type="taxonomic scope" value="Eukaryota"/>
</dbReference>
<dbReference type="GeneID" id="9593003"/>
<proteinExistence type="predicted"/>
<dbReference type="OMA" id="NHILLVM"/>
<feature type="transmembrane region" description="Helical" evidence="2">
    <location>
        <begin position="31"/>
        <end position="50"/>
    </location>
</feature>
<gene>
    <name evidence="3" type="ORF">SCHCODRAFT_114576</name>
</gene>